<organism evidence="1">
    <name type="scientific">marine sediment metagenome</name>
    <dbReference type="NCBI Taxonomy" id="412755"/>
    <lineage>
        <taxon>unclassified sequences</taxon>
        <taxon>metagenomes</taxon>
        <taxon>ecological metagenomes</taxon>
    </lineage>
</organism>
<evidence type="ECO:0000313" key="1">
    <source>
        <dbReference type="EMBL" id="KKM60980.1"/>
    </source>
</evidence>
<name>A0A0F9LA59_9ZZZZ</name>
<dbReference type="AlphaFoldDB" id="A0A0F9LA59"/>
<evidence type="ECO:0008006" key="2">
    <source>
        <dbReference type="Google" id="ProtNLM"/>
    </source>
</evidence>
<gene>
    <name evidence="1" type="ORF">LCGC14_1536300</name>
</gene>
<reference evidence="1" key="1">
    <citation type="journal article" date="2015" name="Nature">
        <title>Complex archaea that bridge the gap between prokaryotes and eukaryotes.</title>
        <authorList>
            <person name="Spang A."/>
            <person name="Saw J.H."/>
            <person name="Jorgensen S.L."/>
            <person name="Zaremba-Niedzwiedzka K."/>
            <person name="Martijn J."/>
            <person name="Lind A.E."/>
            <person name="van Eijk R."/>
            <person name="Schleper C."/>
            <person name="Guy L."/>
            <person name="Ettema T.J."/>
        </authorList>
    </citation>
    <scope>NUCLEOTIDE SEQUENCE</scope>
</reference>
<accession>A0A0F9LA59</accession>
<proteinExistence type="predicted"/>
<comment type="caution">
    <text evidence="1">The sequence shown here is derived from an EMBL/GenBank/DDBJ whole genome shotgun (WGS) entry which is preliminary data.</text>
</comment>
<dbReference type="EMBL" id="LAZR01011574">
    <property type="protein sequence ID" value="KKM60980.1"/>
    <property type="molecule type" value="Genomic_DNA"/>
</dbReference>
<sequence length="30" mass="3097">GDTLLVYYGTADTVSAVAELSKADVLAPTR</sequence>
<protein>
    <recommendedName>
        <fullName evidence="2">Glycosidase</fullName>
    </recommendedName>
</protein>
<feature type="non-terminal residue" evidence="1">
    <location>
        <position position="1"/>
    </location>
</feature>